<reference evidence="9" key="1">
    <citation type="submission" date="2003-08" db="EMBL/GenBank/DDBJ databases">
        <authorList>
            <person name="Birren B."/>
            <person name="Nusbaum C."/>
            <person name="Abebe A."/>
            <person name="Abouelleil A."/>
            <person name="Adekoya E."/>
            <person name="Ait-zahra M."/>
            <person name="Allen N."/>
            <person name="Allen T."/>
            <person name="An P."/>
            <person name="Anderson M."/>
            <person name="Anderson S."/>
            <person name="Arachchi H."/>
            <person name="Armbruster J."/>
            <person name="Bachantsang P."/>
            <person name="Baldwin J."/>
            <person name="Barry A."/>
            <person name="Bayul T."/>
            <person name="Blitshsteyn B."/>
            <person name="Bloom T."/>
            <person name="Blye J."/>
            <person name="Boguslavskiy L."/>
            <person name="Borowsky M."/>
            <person name="Boukhgalter B."/>
            <person name="Brunache A."/>
            <person name="Butler J."/>
            <person name="Calixte N."/>
            <person name="Calvo S."/>
            <person name="Camarata J."/>
            <person name="Campo K."/>
            <person name="Chang J."/>
            <person name="Cheshatsang Y."/>
            <person name="Citroen M."/>
            <person name="Collymore A."/>
            <person name="Considine T."/>
            <person name="Cook A."/>
            <person name="Cooke P."/>
            <person name="Corum B."/>
            <person name="Cuomo C."/>
            <person name="David R."/>
            <person name="Dawoe T."/>
            <person name="Degray S."/>
            <person name="Dodge S."/>
            <person name="Dooley K."/>
            <person name="Dorje P."/>
            <person name="Dorjee K."/>
            <person name="Dorris L."/>
            <person name="Duffey N."/>
            <person name="Dupes A."/>
            <person name="Elkins T."/>
            <person name="Engels R."/>
            <person name="Erickson J."/>
            <person name="Farina A."/>
            <person name="Faro S."/>
            <person name="Ferreira P."/>
            <person name="Fischer H."/>
            <person name="Fitzgerald M."/>
            <person name="Foley K."/>
            <person name="Gage D."/>
            <person name="Galagan J."/>
            <person name="Gearin G."/>
            <person name="Gnerre S."/>
            <person name="Gnirke A."/>
            <person name="Goyette A."/>
            <person name="Graham J."/>
            <person name="Grandbois E."/>
            <person name="Gyaltsen K."/>
            <person name="Hafez N."/>
            <person name="Hagopian D."/>
            <person name="Hagos B."/>
            <person name="Hall J."/>
            <person name="Hatcher B."/>
            <person name="Heller A."/>
            <person name="Higgins H."/>
            <person name="Honan T."/>
            <person name="Horn A."/>
            <person name="Houde N."/>
            <person name="Hughes L."/>
            <person name="Hulme W."/>
            <person name="Husby E."/>
            <person name="Iliev I."/>
            <person name="Jaffe D."/>
            <person name="Jones C."/>
            <person name="Kamal M."/>
            <person name="Kamat A."/>
            <person name="Kamvysselis M."/>
            <person name="Karlsson E."/>
            <person name="Kells C."/>
            <person name="Kieu A."/>
            <person name="Kisner P."/>
            <person name="Kodira C."/>
            <person name="Kulbokas E."/>
            <person name="Labutti K."/>
            <person name="Lama D."/>
            <person name="Landers T."/>
            <person name="Leger J."/>
            <person name="Levine S."/>
            <person name="Lewis D."/>
            <person name="Lewis T."/>
            <person name="Lindblad-toh K."/>
            <person name="Liu X."/>
            <person name="Lokyitsang T."/>
            <person name="Lokyitsang Y."/>
            <person name="Lucien O."/>
            <person name="Lui A."/>
            <person name="Ma L.J."/>
            <person name="Mabbitt R."/>
            <person name="Macdonald J."/>
            <person name="Maclean C."/>
            <person name="Major J."/>
            <person name="Manning J."/>
            <person name="Marabella R."/>
            <person name="Maru K."/>
            <person name="Matthews C."/>
            <person name="Mauceli E."/>
            <person name="Mccarthy M."/>
            <person name="Mcdonough S."/>
            <person name="Mcghee T."/>
            <person name="Meldrim J."/>
            <person name="Meneus L."/>
            <person name="Mesirov J."/>
            <person name="Mihalev A."/>
            <person name="Mihova T."/>
            <person name="Mikkelsen T."/>
            <person name="Mlenga V."/>
            <person name="Moru K."/>
            <person name="Mozes J."/>
            <person name="Mulrain L."/>
            <person name="Munson G."/>
            <person name="Naylor J."/>
            <person name="Newes C."/>
            <person name="Nguyen C."/>
            <person name="Nguyen N."/>
            <person name="Nguyen T."/>
            <person name="Nicol R."/>
            <person name="Nielsen C."/>
            <person name="Nizzari M."/>
            <person name="Norbu C."/>
            <person name="Norbu N."/>
            <person name="O'donnell P."/>
            <person name="Okoawo O."/>
            <person name="O'leary S."/>
            <person name="Omotosho B."/>
            <person name="O'neill K."/>
            <person name="Osman S."/>
            <person name="Parker S."/>
            <person name="Perrin D."/>
            <person name="Phunkhang P."/>
            <person name="Piqani B."/>
            <person name="Purcell S."/>
            <person name="Rachupka T."/>
            <person name="Ramasamy U."/>
            <person name="Rameau R."/>
            <person name="Ray V."/>
            <person name="Raymond C."/>
            <person name="Retta R."/>
            <person name="Richardson S."/>
            <person name="Rise C."/>
            <person name="Rodriguez J."/>
            <person name="Rogers J."/>
            <person name="Rogov P."/>
            <person name="Rutman M."/>
            <person name="Schupbach R."/>
            <person name="Seaman C."/>
            <person name="Settipalli S."/>
            <person name="Sharpe T."/>
            <person name="Sheridan J."/>
            <person name="Sherpa N."/>
            <person name="Shi J."/>
            <person name="Smirnov S."/>
            <person name="Smith C."/>
            <person name="Sougnez C."/>
            <person name="Spencer B."/>
            <person name="Stalker J."/>
            <person name="Stange-thomann N."/>
            <person name="Stavropoulos S."/>
            <person name="Stetson K."/>
            <person name="Stone C."/>
            <person name="Stone S."/>
            <person name="Stubbs M."/>
            <person name="Talamas J."/>
            <person name="Tchuinga P."/>
            <person name="Tenzing P."/>
            <person name="Tesfaye S."/>
            <person name="Theodore J."/>
            <person name="Thoulutsang Y."/>
            <person name="Topham K."/>
            <person name="Towey S."/>
            <person name="Tsamla T."/>
            <person name="Tsomo N."/>
            <person name="Vallee D."/>
            <person name="Vassiliev H."/>
            <person name="Venkataraman V."/>
            <person name="Vinson J."/>
            <person name="Vo A."/>
            <person name="Wade C."/>
            <person name="Wang S."/>
            <person name="Wangchuk T."/>
            <person name="Wangdi T."/>
            <person name="Whittaker C."/>
            <person name="Wilkinson J."/>
            <person name="Wu Y."/>
            <person name="Wyman D."/>
            <person name="Yadav S."/>
            <person name="Yang S."/>
            <person name="Yang X."/>
            <person name="Yeager S."/>
            <person name="Yee E."/>
            <person name="Young G."/>
            <person name="Zainoun J."/>
            <person name="Zembeck L."/>
            <person name="Zimmer A."/>
            <person name="Zody M."/>
            <person name="Lander E."/>
        </authorList>
    </citation>
    <scope>NUCLEOTIDE SEQUENCE [LARGE SCALE GENOMIC DNA]</scope>
</reference>
<evidence type="ECO:0000259" key="7">
    <source>
        <dbReference type="PROSITE" id="PS50026"/>
    </source>
</evidence>
<keyword evidence="1 6" id="KW-0245">EGF-like domain</keyword>
<comment type="caution">
    <text evidence="6">Lacks conserved residue(s) required for the propagation of feature annotation.</text>
</comment>
<proteinExistence type="predicted"/>
<dbReference type="STRING" id="51511.ENSCSAVP00000008446"/>
<dbReference type="InParanoid" id="H2YSY6"/>
<feature type="disulfide bond" evidence="6">
    <location>
        <begin position="58"/>
        <end position="67"/>
    </location>
</feature>
<keyword evidence="5" id="KW-0325">Glycoprotein</keyword>
<dbReference type="PANTHER" id="PTHR12916">
    <property type="entry name" value="CYTOCHROME C OXIDASE POLYPEPTIDE VIC-2"/>
    <property type="match status" value="1"/>
</dbReference>
<dbReference type="Pfam" id="PF00008">
    <property type="entry name" value="EGF"/>
    <property type="match status" value="1"/>
</dbReference>
<dbReference type="AlphaFoldDB" id="H2YSY6"/>
<dbReference type="Gene3D" id="2.60.120.200">
    <property type="match status" value="1"/>
</dbReference>
<dbReference type="SMART" id="SM00181">
    <property type="entry name" value="EGF"/>
    <property type="match status" value="1"/>
</dbReference>
<keyword evidence="2" id="KW-0732">Signal</keyword>
<dbReference type="HOGENOM" id="CLU_1450764_0_0_1"/>
<dbReference type="SUPFAM" id="SSF49899">
    <property type="entry name" value="Concanavalin A-like lectins/glucanases"/>
    <property type="match status" value="1"/>
</dbReference>
<dbReference type="InterPro" id="IPR013320">
    <property type="entry name" value="ConA-like_dom_sf"/>
</dbReference>
<protein>
    <recommendedName>
        <fullName evidence="7">EGF-like domain-containing protein</fullName>
    </recommendedName>
</protein>
<sequence>DVTFPNEPPPLVPSASSNVLIGQISDPVCGSTNESSFVNPCHNGGHCEVTFNDYVCSCTEGWKGRNCDEPIFCKQVTCPGGLQCNDLPHGGFECVGPATFHQDTVAMYVIHPTAVLDDTLSLSIRTRSINASIIQFRSQSGIIQLELDETGHFQFSFYTQVTNGSVTTNVSIADANWHNITVTTPTN</sequence>
<reference evidence="8" key="2">
    <citation type="submission" date="2025-08" db="UniProtKB">
        <authorList>
            <consortium name="Ensembl"/>
        </authorList>
    </citation>
    <scope>IDENTIFICATION</scope>
</reference>
<reference evidence="8" key="3">
    <citation type="submission" date="2025-09" db="UniProtKB">
        <authorList>
            <consortium name="Ensembl"/>
        </authorList>
    </citation>
    <scope>IDENTIFICATION</scope>
</reference>
<keyword evidence="4 6" id="KW-1015">Disulfide bond</keyword>
<evidence type="ECO:0000256" key="5">
    <source>
        <dbReference type="ARBA" id="ARBA00023180"/>
    </source>
</evidence>
<dbReference type="GO" id="GO:0005112">
    <property type="term" value="F:Notch binding"/>
    <property type="evidence" value="ECO:0007669"/>
    <property type="project" value="TreeGrafter"/>
</dbReference>
<dbReference type="PANTHER" id="PTHR12916:SF4">
    <property type="entry name" value="UNINFLATABLE, ISOFORM C"/>
    <property type="match status" value="1"/>
</dbReference>
<feature type="domain" description="EGF-like" evidence="7">
    <location>
        <begin position="31"/>
        <end position="68"/>
    </location>
</feature>
<dbReference type="PROSITE" id="PS00022">
    <property type="entry name" value="EGF_1"/>
    <property type="match status" value="1"/>
</dbReference>
<keyword evidence="9" id="KW-1185">Reference proteome</keyword>
<keyword evidence="3" id="KW-0677">Repeat</keyword>
<name>H2YSY6_CIOSA</name>
<dbReference type="FunFam" id="2.10.25.10:FF:000173">
    <property type="entry name" value="Neurogenic locus notch protein 2"/>
    <property type="match status" value="1"/>
</dbReference>
<evidence type="ECO:0000313" key="9">
    <source>
        <dbReference type="Proteomes" id="UP000007875"/>
    </source>
</evidence>
<evidence type="ECO:0000256" key="6">
    <source>
        <dbReference type="PROSITE-ProRule" id="PRU00076"/>
    </source>
</evidence>
<dbReference type="PROSITE" id="PS50026">
    <property type="entry name" value="EGF_3"/>
    <property type="match status" value="1"/>
</dbReference>
<dbReference type="GO" id="GO:0007219">
    <property type="term" value="P:Notch signaling pathway"/>
    <property type="evidence" value="ECO:0007669"/>
    <property type="project" value="TreeGrafter"/>
</dbReference>
<evidence type="ECO:0000256" key="3">
    <source>
        <dbReference type="ARBA" id="ARBA00022737"/>
    </source>
</evidence>
<dbReference type="PROSITE" id="PS01186">
    <property type="entry name" value="EGF_2"/>
    <property type="match status" value="1"/>
</dbReference>
<accession>H2YSY6</accession>
<dbReference type="Proteomes" id="UP000007875">
    <property type="component" value="Unassembled WGS sequence"/>
</dbReference>
<organism evidence="8 9">
    <name type="scientific">Ciona savignyi</name>
    <name type="common">Pacific transparent sea squirt</name>
    <dbReference type="NCBI Taxonomy" id="51511"/>
    <lineage>
        <taxon>Eukaryota</taxon>
        <taxon>Metazoa</taxon>
        <taxon>Chordata</taxon>
        <taxon>Tunicata</taxon>
        <taxon>Ascidiacea</taxon>
        <taxon>Phlebobranchia</taxon>
        <taxon>Cionidae</taxon>
        <taxon>Ciona</taxon>
    </lineage>
</organism>
<dbReference type="Ensembl" id="ENSCSAVT00000008555.1">
    <property type="protein sequence ID" value="ENSCSAVP00000008446.1"/>
    <property type="gene ID" value="ENSCSAVG00000005014.1"/>
</dbReference>
<evidence type="ECO:0000256" key="2">
    <source>
        <dbReference type="ARBA" id="ARBA00022729"/>
    </source>
</evidence>
<dbReference type="InterPro" id="IPR000742">
    <property type="entry name" value="EGF"/>
</dbReference>
<evidence type="ECO:0000313" key="8">
    <source>
        <dbReference type="Ensembl" id="ENSCSAVP00000008446.1"/>
    </source>
</evidence>
<dbReference type="eggNOG" id="KOG1217">
    <property type="taxonomic scope" value="Eukaryota"/>
</dbReference>
<evidence type="ECO:0000256" key="4">
    <source>
        <dbReference type="ARBA" id="ARBA00023157"/>
    </source>
</evidence>
<dbReference type="Gene3D" id="2.10.25.10">
    <property type="entry name" value="Laminin"/>
    <property type="match status" value="1"/>
</dbReference>
<dbReference type="CDD" id="cd00054">
    <property type="entry name" value="EGF_CA"/>
    <property type="match status" value="1"/>
</dbReference>
<evidence type="ECO:0000256" key="1">
    <source>
        <dbReference type="ARBA" id="ARBA00022536"/>
    </source>
</evidence>